<dbReference type="InterPro" id="IPR013728">
    <property type="entry name" value="BT_3987-like_N"/>
</dbReference>
<proteinExistence type="predicted"/>
<dbReference type="InterPro" id="IPR000421">
    <property type="entry name" value="FA58C"/>
</dbReference>
<name>A0A420FJS5_9SPHI</name>
<comment type="caution">
    <text evidence="2">The sequence shown here is derived from an EMBL/GenBank/DDBJ whole genome shotgun (WGS) entry which is preliminary data.</text>
</comment>
<dbReference type="Gene3D" id="2.60.120.260">
    <property type="entry name" value="Galactose-binding domain-like"/>
    <property type="match status" value="1"/>
</dbReference>
<evidence type="ECO:0000313" key="3">
    <source>
        <dbReference type="Proteomes" id="UP000286402"/>
    </source>
</evidence>
<gene>
    <name evidence="2" type="ORF">BCY89_13265</name>
</gene>
<dbReference type="PROSITE" id="PS51257">
    <property type="entry name" value="PROKAR_LIPOPROTEIN"/>
    <property type="match status" value="1"/>
</dbReference>
<dbReference type="Gene3D" id="2.60.40.1740">
    <property type="entry name" value="hypothetical protein (bacova_03559)"/>
    <property type="match status" value="1"/>
</dbReference>
<dbReference type="Pfam" id="PF00754">
    <property type="entry name" value="F5_F8_type_C"/>
    <property type="match status" value="1"/>
</dbReference>
<sequence length="334" mass="36834">MKKINIIQHINRCRYRSVILCLSILSLLQACKEPELNIENSKQYGNVYLQSATNGAILQSYNIKDEWVETAIGAGYGGLDKLSQKISIELAIDASKVAEYNNQNNSNYELPPAGSYDLENPTVEIDRNFGGSNSAKLRVNAIKLGGTKSYIIPISIKNVSPELPVTKGLQTTYYIVNGVYESNLFPPIPLTGWKIIDFSDDDYDAIGGRAPYCIDGDKTTCWLSTYRRVNGWRPAHPHHVTIAMANEQILHGLKLYGRTGTSNAYLFPKTVQIETSTDGQTWKSAGIFIIAASSDETAATMYFEKSTNAKYFKVTVLNSAGNGDTTAIAELEAF</sequence>
<dbReference type="AlphaFoldDB" id="A0A420FJS5"/>
<feature type="domain" description="F5/8 type C" evidence="1">
    <location>
        <begin position="172"/>
        <end position="334"/>
    </location>
</feature>
<dbReference type="EMBL" id="MCAQ01000026">
    <property type="protein sequence ID" value="RKF33195.1"/>
    <property type="molecule type" value="Genomic_DNA"/>
</dbReference>
<dbReference type="SUPFAM" id="SSF49785">
    <property type="entry name" value="Galactose-binding domain-like"/>
    <property type="match status" value="1"/>
</dbReference>
<dbReference type="InterPro" id="IPR008979">
    <property type="entry name" value="Galactose-bd-like_sf"/>
</dbReference>
<accession>A0A420FJS5</accession>
<organism evidence="2 3">
    <name type="scientific">Sphingobacterium siyangense</name>
    <dbReference type="NCBI Taxonomy" id="459529"/>
    <lineage>
        <taxon>Bacteria</taxon>
        <taxon>Pseudomonadati</taxon>
        <taxon>Bacteroidota</taxon>
        <taxon>Sphingobacteriia</taxon>
        <taxon>Sphingobacteriales</taxon>
        <taxon>Sphingobacteriaceae</taxon>
        <taxon>Sphingobacterium</taxon>
    </lineage>
</organism>
<dbReference type="Proteomes" id="UP000286402">
    <property type="component" value="Unassembled WGS sequence"/>
</dbReference>
<keyword evidence="3" id="KW-1185">Reference proteome</keyword>
<evidence type="ECO:0000259" key="1">
    <source>
        <dbReference type="PROSITE" id="PS50022"/>
    </source>
</evidence>
<evidence type="ECO:0000313" key="2">
    <source>
        <dbReference type="EMBL" id="RKF33195.1"/>
    </source>
</evidence>
<dbReference type="PROSITE" id="PS50022">
    <property type="entry name" value="FA58C_3"/>
    <property type="match status" value="1"/>
</dbReference>
<reference evidence="2 3" key="1">
    <citation type="submission" date="2016-07" db="EMBL/GenBank/DDBJ databases">
        <title>Genome analysis of Sphingobacterium siyangense T12B17.</title>
        <authorList>
            <person name="Xu D."/>
            <person name="Su Y."/>
            <person name="Zheng S."/>
        </authorList>
    </citation>
    <scope>NUCLEOTIDE SEQUENCE [LARGE SCALE GENOMIC DNA]</scope>
    <source>
        <strain evidence="2 3">T12B17</strain>
    </source>
</reference>
<dbReference type="Pfam" id="PF08522">
    <property type="entry name" value="BT_3987-like_N"/>
    <property type="match status" value="1"/>
</dbReference>
<protein>
    <recommendedName>
        <fullName evidence="1">F5/8 type C domain-containing protein</fullName>
    </recommendedName>
</protein>